<dbReference type="AlphaFoldDB" id="A0A1S1PIC4"/>
<dbReference type="SMART" id="SM00062">
    <property type="entry name" value="PBPb"/>
    <property type="match status" value="1"/>
</dbReference>
<sequence length="374" mass="38764">MGDEGRLPAGRDATPAPSVPLRVLMIGRPTGRRSRRLLVVVPLALAGLLAAACGGSDPAPGTAAAAANDLSGVTLRFGDQVNGVRSVLEASGELEDTPYKIEWSQFQGGGPTVIAAQTGGDVDLGVMGETPVVFAQAAHSPVTVVGAARIVDPAKSNFALVVKKDSPIRSVADLRGATILNSQGTVSQYLVAKALEKGGLTTDDVKLVNLQQGAQAAYDRGDIDVIASGGPPLAMMLAKGTDRVLMTGAGVLPGVNYLVARNGALSDAGLSDAIGDFLGRLAQAQDWYNAHPDAAIAIVKPTYKVDDTVARAIIDLAPLRYVPIDRTVTDAHQREADFFADQGVLKAKIDTSTVFDDRYNPIINAVAQGRPGPS</sequence>
<keyword evidence="4" id="KW-1185">Reference proteome</keyword>
<reference evidence="4" key="1">
    <citation type="submission" date="2016-07" db="EMBL/GenBank/DDBJ databases">
        <title>Frankia sp. NRRL B-16219 Genome sequencing.</title>
        <authorList>
            <person name="Ghodhbane-Gtari F."/>
            <person name="Swanson E."/>
            <person name="Gueddou A."/>
            <person name="Louati M."/>
            <person name="Nouioui I."/>
            <person name="Hezbri K."/>
            <person name="Abebe-Akele F."/>
            <person name="Simpson S."/>
            <person name="Morris K."/>
            <person name="Thomas K."/>
            <person name="Gtari M."/>
            <person name="Tisa L.S."/>
        </authorList>
    </citation>
    <scope>NUCLEOTIDE SEQUENCE [LARGE SCALE GENOMIC DNA]</scope>
    <source>
        <strain evidence="4">NRRL B-16219</strain>
    </source>
</reference>
<dbReference type="CDD" id="cd13558">
    <property type="entry name" value="PBP2_SsuA_like_2"/>
    <property type="match status" value="1"/>
</dbReference>
<comment type="caution">
    <text evidence="3">The sequence shown here is derived from an EMBL/GenBank/DDBJ whole genome shotgun (WGS) entry which is preliminary data.</text>
</comment>
<accession>A0A1S1PIC4</accession>
<organism evidence="3 4">
    <name type="scientific">Parafrankia soli</name>
    <dbReference type="NCBI Taxonomy" id="2599596"/>
    <lineage>
        <taxon>Bacteria</taxon>
        <taxon>Bacillati</taxon>
        <taxon>Actinomycetota</taxon>
        <taxon>Actinomycetes</taxon>
        <taxon>Frankiales</taxon>
        <taxon>Frankiaceae</taxon>
        <taxon>Parafrankia</taxon>
    </lineage>
</organism>
<gene>
    <name evidence="3" type="ORF">BBK14_28590</name>
</gene>
<evidence type="ECO:0000256" key="1">
    <source>
        <dbReference type="ARBA" id="ARBA00010742"/>
    </source>
</evidence>
<dbReference type="Gene3D" id="3.40.190.10">
    <property type="entry name" value="Periplasmic binding protein-like II"/>
    <property type="match status" value="2"/>
</dbReference>
<dbReference type="InterPro" id="IPR015168">
    <property type="entry name" value="SsuA/THI5"/>
</dbReference>
<dbReference type="InterPro" id="IPR001638">
    <property type="entry name" value="Solute-binding_3/MltF_N"/>
</dbReference>
<dbReference type="Pfam" id="PF09084">
    <property type="entry name" value="NMT1"/>
    <property type="match status" value="1"/>
</dbReference>
<proteinExistence type="inferred from homology"/>
<dbReference type="Proteomes" id="UP000179769">
    <property type="component" value="Unassembled WGS sequence"/>
</dbReference>
<dbReference type="SUPFAM" id="SSF53850">
    <property type="entry name" value="Periplasmic binding protein-like II"/>
    <property type="match status" value="1"/>
</dbReference>
<name>A0A1S1PIC4_9ACTN</name>
<evidence type="ECO:0000259" key="2">
    <source>
        <dbReference type="SMART" id="SM00062"/>
    </source>
</evidence>
<dbReference type="OrthoDB" id="506623at2"/>
<feature type="domain" description="Solute-binding protein family 3/N-terminal" evidence="2">
    <location>
        <begin position="74"/>
        <end position="291"/>
    </location>
</feature>
<evidence type="ECO:0000313" key="3">
    <source>
        <dbReference type="EMBL" id="OHV19784.1"/>
    </source>
</evidence>
<dbReference type="PANTHER" id="PTHR30024:SF48">
    <property type="entry name" value="ABC TRANSPORTER SUBSTRATE-BINDING PROTEIN"/>
    <property type="match status" value="1"/>
</dbReference>
<comment type="similarity">
    <text evidence="1">Belongs to the bacterial solute-binding protein SsuA/TauA family.</text>
</comment>
<dbReference type="EMBL" id="MAXA01000272">
    <property type="protein sequence ID" value="OHV19784.1"/>
    <property type="molecule type" value="Genomic_DNA"/>
</dbReference>
<protein>
    <submittedName>
        <fullName evidence="3">Sulfonate-binding protein</fullName>
    </submittedName>
</protein>
<dbReference type="PANTHER" id="PTHR30024">
    <property type="entry name" value="ALIPHATIC SULFONATES-BINDING PROTEIN-RELATED"/>
    <property type="match status" value="1"/>
</dbReference>
<evidence type="ECO:0000313" key="4">
    <source>
        <dbReference type="Proteomes" id="UP000179769"/>
    </source>
</evidence>